<keyword evidence="6 11" id="KW-1133">Transmembrane helix</keyword>
<evidence type="ECO:0000256" key="10">
    <source>
        <dbReference type="ARBA" id="ARBA00023224"/>
    </source>
</evidence>
<dbReference type="PANTHER" id="PTHR24062">
    <property type="entry name" value="VOMERONASAL TYPE-1 RECEPTOR"/>
    <property type="match status" value="1"/>
</dbReference>
<keyword evidence="7 11" id="KW-0297">G-protein coupled receptor</keyword>
<proteinExistence type="inferred from homology"/>
<evidence type="ECO:0000256" key="6">
    <source>
        <dbReference type="ARBA" id="ARBA00022989"/>
    </source>
</evidence>
<keyword evidence="9 11" id="KW-0675">Receptor</keyword>
<feature type="transmembrane region" description="Helical" evidence="11">
    <location>
        <begin position="127"/>
        <end position="146"/>
    </location>
</feature>
<comment type="similarity">
    <text evidence="2 11">Belongs to the G-protein coupled receptor 1 family.</text>
</comment>
<protein>
    <recommendedName>
        <fullName evidence="11">Vomeronasal type-1 receptor</fullName>
    </recommendedName>
</protein>
<dbReference type="Gene3D" id="1.20.1070.10">
    <property type="entry name" value="Rhodopsin 7-helix transmembrane proteins"/>
    <property type="match status" value="1"/>
</dbReference>
<organism evidence="12 13">
    <name type="scientific">Sus scrofa</name>
    <name type="common">Pig</name>
    <dbReference type="NCBI Taxonomy" id="9823"/>
    <lineage>
        <taxon>Eukaryota</taxon>
        <taxon>Metazoa</taxon>
        <taxon>Chordata</taxon>
        <taxon>Craniata</taxon>
        <taxon>Vertebrata</taxon>
        <taxon>Euteleostomi</taxon>
        <taxon>Mammalia</taxon>
        <taxon>Eutheria</taxon>
        <taxon>Laurasiatheria</taxon>
        <taxon>Artiodactyla</taxon>
        <taxon>Suina</taxon>
        <taxon>Suidae</taxon>
        <taxon>Sus</taxon>
    </lineage>
</organism>
<name>A0A8D1GY69_PIG</name>
<keyword evidence="10 11" id="KW-0807">Transducer</keyword>
<evidence type="ECO:0000256" key="7">
    <source>
        <dbReference type="ARBA" id="ARBA00023040"/>
    </source>
</evidence>
<comment type="subcellular location">
    <subcellularLocation>
        <location evidence="1 11">Cell membrane</location>
        <topology evidence="1 11">Multi-pass membrane protein</topology>
    </subcellularLocation>
</comment>
<dbReference type="GO" id="GO:0016503">
    <property type="term" value="F:pheromone receptor activity"/>
    <property type="evidence" value="ECO:0007669"/>
    <property type="project" value="InterPro"/>
</dbReference>
<feature type="transmembrane region" description="Helical" evidence="11">
    <location>
        <begin position="180"/>
        <end position="203"/>
    </location>
</feature>
<dbReference type="GO" id="GO:0019236">
    <property type="term" value="P:response to pheromone"/>
    <property type="evidence" value="ECO:0007669"/>
    <property type="project" value="UniProtKB-KW"/>
</dbReference>
<evidence type="ECO:0000256" key="2">
    <source>
        <dbReference type="ARBA" id="ARBA00010663"/>
    </source>
</evidence>
<dbReference type="AlphaFoldDB" id="A0A8D1GY69"/>
<evidence type="ECO:0000256" key="11">
    <source>
        <dbReference type="RuleBase" id="RU364061"/>
    </source>
</evidence>
<dbReference type="Proteomes" id="UP000694728">
    <property type="component" value="Unplaced"/>
</dbReference>
<dbReference type="SUPFAM" id="SSF81321">
    <property type="entry name" value="Family A G protein-coupled receptor-like"/>
    <property type="match status" value="1"/>
</dbReference>
<evidence type="ECO:0000256" key="8">
    <source>
        <dbReference type="ARBA" id="ARBA00023136"/>
    </source>
</evidence>
<evidence type="ECO:0000256" key="1">
    <source>
        <dbReference type="ARBA" id="ARBA00004651"/>
    </source>
</evidence>
<reference evidence="12" key="1">
    <citation type="submission" date="2025-08" db="UniProtKB">
        <authorList>
            <consortium name="Ensembl"/>
        </authorList>
    </citation>
    <scope>IDENTIFICATION</scope>
</reference>
<dbReference type="GO" id="GO:0005886">
    <property type="term" value="C:plasma membrane"/>
    <property type="evidence" value="ECO:0007669"/>
    <property type="project" value="UniProtKB-SubCell"/>
</dbReference>
<sequence>MVTQLHIHAHSFSLCPKNTSQAALKTIYLLQMGVEALASVILFFHHTFPVLLGHKQRLTHMAIANLLVLLSSGSPLSRIVCKFVSYTRKVACSSTLCFTCVLSTYHVFILMSRRAEKTTLQGRAPKIIGPSCYVLWIFGVLMYIHVPLKITGPQDMHNYTDTQGNWFCSSSGPDTGFGCLWSISDVLFIGLMAWSSGSMLLLLHRHHQRVQYIHTPTGHQQCPPETRAAHTILMLVVTFVFFFVLNSSFAFYVTAYTHLHLWLIQTTHLLASCFPTFSPFFLILGDPRAPRCCSRGVRNCG</sequence>
<evidence type="ECO:0000256" key="9">
    <source>
        <dbReference type="ARBA" id="ARBA00023170"/>
    </source>
</evidence>
<dbReference type="Pfam" id="PF03402">
    <property type="entry name" value="V1R"/>
    <property type="match status" value="1"/>
</dbReference>
<accession>A0A8D1GY69</accession>
<evidence type="ECO:0000313" key="12">
    <source>
        <dbReference type="Ensembl" id="ENSSSCP00045010181.1"/>
    </source>
</evidence>
<keyword evidence="3 11" id="KW-1003">Cell membrane</keyword>
<keyword evidence="4 11" id="KW-0589">Pheromone response</keyword>
<evidence type="ECO:0000256" key="4">
    <source>
        <dbReference type="ARBA" id="ARBA00022507"/>
    </source>
</evidence>
<evidence type="ECO:0000313" key="13">
    <source>
        <dbReference type="Proteomes" id="UP000694728"/>
    </source>
</evidence>
<evidence type="ECO:0000256" key="5">
    <source>
        <dbReference type="ARBA" id="ARBA00022692"/>
    </source>
</evidence>
<feature type="transmembrane region" description="Helical" evidence="11">
    <location>
        <begin position="259"/>
        <end position="285"/>
    </location>
</feature>
<feature type="transmembrane region" description="Helical" evidence="11">
    <location>
        <begin position="27"/>
        <end position="46"/>
    </location>
</feature>
<feature type="transmembrane region" description="Helical" evidence="11">
    <location>
        <begin position="58"/>
        <end position="80"/>
    </location>
</feature>
<evidence type="ECO:0000256" key="3">
    <source>
        <dbReference type="ARBA" id="ARBA00022475"/>
    </source>
</evidence>
<dbReference type="Ensembl" id="ENSSSCT00045014672.1">
    <property type="protein sequence ID" value="ENSSSCP00045010181.1"/>
    <property type="gene ID" value="ENSSSCG00045008670.1"/>
</dbReference>
<keyword evidence="5 11" id="KW-0812">Transmembrane</keyword>
<keyword evidence="8 11" id="KW-0472">Membrane</keyword>
<dbReference type="InterPro" id="IPR004072">
    <property type="entry name" value="Vmron_rcpt_1"/>
</dbReference>
<feature type="transmembrane region" description="Helical" evidence="11">
    <location>
        <begin position="232"/>
        <end position="253"/>
    </location>
</feature>